<protein>
    <recommendedName>
        <fullName evidence="3">Maturase K</fullName>
    </recommendedName>
</protein>
<evidence type="ECO:0000313" key="2">
    <source>
        <dbReference type="Proteomes" id="UP001516464"/>
    </source>
</evidence>
<dbReference type="EMBL" id="SBIQ01000210">
    <property type="protein sequence ID" value="KAF7682631.1"/>
    <property type="molecule type" value="Genomic_DNA"/>
</dbReference>
<evidence type="ECO:0008006" key="3">
    <source>
        <dbReference type="Google" id="ProtNLM"/>
    </source>
</evidence>
<organism evidence="1 2">
    <name type="scientific">Astathelohania contejeani</name>
    <dbReference type="NCBI Taxonomy" id="164912"/>
    <lineage>
        <taxon>Eukaryota</taxon>
        <taxon>Fungi</taxon>
        <taxon>Fungi incertae sedis</taxon>
        <taxon>Microsporidia</taxon>
        <taxon>Astathelohaniidae</taxon>
        <taxon>Astathelohania</taxon>
    </lineage>
</organism>
<gene>
    <name evidence="1" type="ORF">TCON_2157</name>
</gene>
<keyword evidence="2" id="KW-1185">Reference proteome</keyword>
<proteinExistence type="predicted"/>
<comment type="caution">
    <text evidence="1">The sequence shown here is derived from an EMBL/GenBank/DDBJ whole genome shotgun (WGS) entry which is preliminary data.</text>
</comment>
<sequence length="266" mass="32304">MVDYITPSQVKFLVGKYFIEVLNYSIKVYNYNVRNIYLPMFDMLDREFNTIISVMFDTYVEICQNIGFLIINGYWDHYHHRYQFILHLIRKQYNCYLKELLKRIHIIKLYIILLENTLKYQGWALMETIWQIQGKIPCILIRKPILNERFIKPLLLSHIDIYNLKDNHSDQYNRSPTVRYMNEVTKIVIFNLYKMIMKKFKCVTWLDTILFCSFSNINLSNPSCRNITNPKNNLDCLNDILRTIDLEIYKDGQVYKYKKKITNYRY</sequence>
<reference evidence="1 2" key="1">
    <citation type="submission" date="2019-01" db="EMBL/GenBank/DDBJ databases">
        <title>Genomes sequencing and comparative genomics of infectious freshwater microsporidia, Cucumispora dikerogammari and Thelohania contejeani.</title>
        <authorList>
            <person name="Cormier A."/>
            <person name="Giraud I."/>
            <person name="Wattier R."/>
            <person name="Teixeira M."/>
            <person name="Grandjean F."/>
            <person name="Rigaud T."/>
            <person name="Cordaux R."/>
        </authorList>
    </citation>
    <scope>NUCLEOTIDE SEQUENCE [LARGE SCALE GENOMIC DNA]</scope>
    <source>
        <strain evidence="1">T1</strain>
        <tissue evidence="1">Spores</tissue>
    </source>
</reference>
<accession>A0ABQ7HWZ4</accession>
<name>A0ABQ7HWZ4_9MICR</name>
<dbReference type="Proteomes" id="UP001516464">
    <property type="component" value="Unassembled WGS sequence"/>
</dbReference>
<evidence type="ECO:0000313" key="1">
    <source>
        <dbReference type="EMBL" id="KAF7682631.1"/>
    </source>
</evidence>